<evidence type="ECO:0000259" key="4">
    <source>
        <dbReference type="PROSITE" id="PS51379"/>
    </source>
</evidence>
<feature type="domain" description="4Fe-4S ferredoxin-type" evidence="4">
    <location>
        <begin position="183"/>
        <end position="211"/>
    </location>
</feature>
<keyword evidence="2" id="KW-0408">Iron</keyword>
<feature type="domain" description="4Fe-4S ferredoxin-type" evidence="4">
    <location>
        <begin position="213"/>
        <end position="242"/>
    </location>
</feature>
<dbReference type="EMBL" id="JACSPP010000006">
    <property type="protein sequence ID" value="MBD8039497.1"/>
    <property type="molecule type" value="Genomic_DNA"/>
</dbReference>
<sequence length="261" mass="28705">MTTFQTTHIVYFSPTHTTEKIARAIAEGIGMERRIETDLTLDESVSAIEINHSLTILATPVYKGRVAPVALQRMKRLKASGSPVILVVVYGNRAYEDALVELRDMAIELGFTPLSAGAFIGEHSYSTPQRPIAAGRPDADDLYQAMQFGKDSLSKLERTNLPVPAFYIKGNVPYKPFITGTPSAPVCNENCFVCGECVEVCPTHAIRISPDGTSIETDVNRCIRCCACVKVCPNGARVYDNPFAAFLHENFSARREPELFL</sequence>
<evidence type="ECO:0000313" key="6">
    <source>
        <dbReference type="Proteomes" id="UP000620874"/>
    </source>
</evidence>
<gene>
    <name evidence="5" type="ORF">H9625_03365</name>
</gene>
<dbReference type="InterPro" id="IPR017900">
    <property type="entry name" value="4Fe4S_Fe_S_CS"/>
</dbReference>
<dbReference type="InterPro" id="IPR029039">
    <property type="entry name" value="Flavoprotein-like_sf"/>
</dbReference>
<dbReference type="Gene3D" id="3.40.50.360">
    <property type="match status" value="1"/>
</dbReference>
<dbReference type="RefSeq" id="WP_191763007.1">
    <property type="nucleotide sequence ID" value="NZ_JACSPP010000006.1"/>
</dbReference>
<keyword evidence="3" id="KW-0411">Iron-sulfur</keyword>
<accession>A0ABR8Y5K8</accession>
<evidence type="ECO:0000256" key="1">
    <source>
        <dbReference type="ARBA" id="ARBA00022723"/>
    </source>
</evidence>
<dbReference type="PANTHER" id="PTHR43122:SF1">
    <property type="entry name" value="IRON-SULFUR-BINDING PROTEIN"/>
    <property type="match status" value="1"/>
</dbReference>
<dbReference type="PANTHER" id="PTHR43122">
    <property type="entry name" value="FERREDOXIN SUBUNIT OF PYRUVATE:FLAVODOXIN OXIDOREDUCTASE-RELATED"/>
    <property type="match status" value="1"/>
</dbReference>
<dbReference type="Pfam" id="PF12838">
    <property type="entry name" value="Fer4_7"/>
    <property type="match status" value="1"/>
</dbReference>
<dbReference type="PROSITE" id="PS51379">
    <property type="entry name" value="4FE4S_FER_2"/>
    <property type="match status" value="2"/>
</dbReference>
<proteinExistence type="predicted"/>
<dbReference type="InterPro" id="IPR017896">
    <property type="entry name" value="4Fe4S_Fe-S-bd"/>
</dbReference>
<dbReference type="SUPFAM" id="SSF54862">
    <property type="entry name" value="4Fe-4S ferredoxins"/>
    <property type="match status" value="1"/>
</dbReference>
<evidence type="ECO:0000313" key="5">
    <source>
        <dbReference type="EMBL" id="MBD8039497.1"/>
    </source>
</evidence>
<reference evidence="5 6" key="1">
    <citation type="submission" date="2020-08" db="EMBL/GenBank/DDBJ databases">
        <title>A Genomic Blueprint of the Chicken Gut Microbiome.</title>
        <authorList>
            <person name="Gilroy R."/>
            <person name="Ravi A."/>
            <person name="Getino M."/>
            <person name="Pursley I."/>
            <person name="Horton D.L."/>
            <person name="Alikhan N.-F."/>
            <person name="Baker D."/>
            <person name="Gharbi K."/>
            <person name="Hall N."/>
            <person name="Watson M."/>
            <person name="Adriaenssens E.M."/>
            <person name="Foster-Nyarko E."/>
            <person name="Jarju S."/>
            <person name="Secka A."/>
            <person name="Antonio M."/>
            <person name="Oren A."/>
            <person name="Chaudhuri R."/>
            <person name="La Ragione R.M."/>
            <person name="Hildebrand F."/>
            <person name="Pallen M.J."/>
        </authorList>
    </citation>
    <scope>NUCLEOTIDE SEQUENCE [LARGE SCALE GENOMIC DNA]</scope>
    <source>
        <strain evidence="5 6">Sa1CVN1</strain>
    </source>
</reference>
<keyword evidence="1" id="KW-0479">Metal-binding</keyword>
<evidence type="ECO:0000256" key="3">
    <source>
        <dbReference type="ARBA" id="ARBA00023014"/>
    </source>
</evidence>
<organism evidence="5 6">
    <name type="scientific">Phocaeicola intestinalis</name>
    <dbReference type="NCBI Taxonomy" id="2762212"/>
    <lineage>
        <taxon>Bacteria</taxon>
        <taxon>Pseudomonadati</taxon>
        <taxon>Bacteroidota</taxon>
        <taxon>Bacteroidia</taxon>
        <taxon>Bacteroidales</taxon>
        <taxon>Bacteroidaceae</taxon>
        <taxon>Phocaeicola</taxon>
    </lineage>
</organism>
<dbReference type="SUPFAM" id="SSF52218">
    <property type="entry name" value="Flavoproteins"/>
    <property type="match status" value="1"/>
</dbReference>
<dbReference type="PROSITE" id="PS00198">
    <property type="entry name" value="4FE4S_FER_1"/>
    <property type="match status" value="1"/>
</dbReference>
<protein>
    <submittedName>
        <fullName evidence="5">4Fe-4S binding protein</fullName>
    </submittedName>
</protein>
<keyword evidence="6" id="KW-1185">Reference proteome</keyword>
<dbReference type="Gene3D" id="3.30.70.20">
    <property type="match status" value="1"/>
</dbReference>
<evidence type="ECO:0000256" key="2">
    <source>
        <dbReference type="ARBA" id="ARBA00023004"/>
    </source>
</evidence>
<dbReference type="Proteomes" id="UP000620874">
    <property type="component" value="Unassembled WGS sequence"/>
</dbReference>
<name>A0ABR8Y5K8_9BACT</name>
<comment type="caution">
    <text evidence="5">The sequence shown here is derived from an EMBL/GenBank/DDBJ whole genome shotgun (WGS) entry which is preliminary data.</text>
</comment>